<keyword evidence="3" id="KW-1185">Reference proteome</keyword>
<dbReference type="EMBL" id="BLLF01001149">
    <property type="protein sequence ID" value="GFH17451.1"/>
    <property type="molecule type" value="Genomic_DNA"/>
</dbReference>
<gene>
    <name evidence="2" type="ORF">HaLaN_14090</name>
</gene>
<feature type="region of interest" description="Disordered" evidence="1">
    <location>
        <begin position="114"/>
        <end position="133"/>
    </location>
</feature>
<evidence type="ECO:0000256" key="1">
    <source>
        <dbReference type="SAM" id="MobiDB-lite"/>
    </source>
</evidence>
<name>A0A699Z5S7_HAELA</name>
<protein>
    <submittedName>
        <fullName evidence="2">Uncharacterized protein</fullName>
    </submittedName>
</protein>
<evidence type="ECO:0000313" key="2">
    <source>
        <dbReference type="EMBL" id="GFH17451.1"/>
    </source>
</evidence>
<evidence type="ECO:0000313" key="3">
    <source>
        <dbReference type="Proteomes" id="UP000485058"/>
    </source>
</evidence>
<feature type="region of interest" description="Disordered" evidence="1">
    <location>
        <begin position="1"/>
        <end position="99"/>
    </location>
</feature>
<sequence>MAKAKVGGKQRYLKAALRADKDVSASKPSAPSAGPAPPKHLQRKIAQKHTGILSGASRRTCSQAPEGWGAEAAKEGAEQQQGAGQLELPVHSFGSNASIPATGVPAAIWSGCEEQQDAPQPGRQRNTAHAGRDQPPCVCRQPLHCHLPAPADHTAACVSRSHTQSQSWQTAVQGQAYPCQAELSIPT</sequence>
<organism evidence="2 3">
    <name type="scientific">Haematococcus lacustris</name>
    <name type="common">Green alga</name>
    <name type="synonym">Haematococcus pluvialis</name>
    <dbReference type="NCBI Taxonomy" id="44745"/>
    <lineage>
        <taxon>Eukaryota</taxon>
        <taxon>Viridiplantae</taxon>
        <taxon>Chlorophyta</taxon>
        <taxon>core chlorophytes</taxon>
        <taxon>Chlorophyceae</taxon>
        <taxon>CS clade</taxon>
        <taxon>Chlamydomonadales</taxon>
        <taxon>Haematococcaceae</taxon>
        <taxon>Haematococcus</taxon>
    </lineage>
</organism>
<proteinExistence type="predicted"/>
<comment type="caution">
    <text evidence="2">The sequence shown here is derived from an EMBL/GenBank/DDBJ whole genome shotgun (WGS) entry which is preliminary data.</text>
</comment>
<feature type="compositionally biased region" description="Basic residues" evidence="1">
    <location>
        <begin position="1"/>
        <end position="12"/>
    </location>
</feature>
<dbReference type="AlphaFoldDB" id="A0A699Z5S7"/>
<feature type="compositionally biased region" description="Low complexity" evidence="1">
    <location>
        <begin position="78"/>
        <end position="87"/>
    </location>
</feature>
<dbReference type="Proteomes" id="UP000485058">
    <property type="component" value="Unassembled WGS sequence"/>
</dbReference>
<accession>A0A699Z5S7</accession>
<reference evidence="2 3" key="1">
    <citation type="submission" date="2020-02" db="EMBL/GenBank/DDBJ databases">
        <title>Draft genome sequence of Haematococcus lacustris strain NIES-144.</title>
        <authorList>
            <person name="Morimoto D."/>
            <person name="Nakagawa S."/>
            <person name="Yoshida T."/>
            <person name="Sawayama S."/>
        </authorList>
    </citation>
    <scope>NUCLEOTIDE SEQUENCE [LARGE SCALE GENOMIC DNA]</scope>
    <source>
        <strain evidence="2 3">NIES-144</strain>
    </source>
</reference>